<feature type="transmembrane region" description="Helical" evidence="5">
    <location>
        <begin position="30"/>
        <end position="50"/>
    </location>
</feature>
<dbReference type="Pfam" id="PF00939">
    <property type="entry name" value="Na_sulph_symp"/>
    <property type="match status" value="1"/>
</dbReference>
<dbReference type="Proteomes" id="UP000886841">
    <property type="component" value="Unassembled WGS sequence"/>
</dbReference>
<evidence type="ECO:0000256" key="3">
    <source>
        <dbReference type="ARBA" id="ARBA00022989"/>
    </source>
</evidence>
<dbReference type="PANTHER" id="PTHR43652">
    <property type="entry name" value="BASIC AMINO ACID ANTIPORTER YFCC-RELATED"/>
    <property type="match status" value="1"/>
</dbReference>
<feature type="transmembrane region" description="Helical" evidence="5">
    <location>
        <begin position="176"/>
        <end position="200"/>
    </location>
</feature>
<dbReference type="InterPro" id="IPR001898">
    <property type="entry name" value="SLC13A/DASS"/>
</dbReference>
<keyword evidence="4 5" id="KW-0472">Membrane</keyword>
<reference evidence="6" key="1">
    <citation type="submission" date="2020-10" db="EMBL/GenBank/DDBJ databases">
        <authorList>
            <person name="Gilroy R."/>
        </authorList>
    </citation>
    <scope>NUCLEOTIDE SEQUENCE</scope>
    <source>
        <strain evidence="6">ChiSxjej1B13-7041</strain>
    </source>
</reference>
<dbReference type="GO" id="GO:0005886">
    <property type="term" value="C:plasma membrane"/>
    <property type="evidence" value="ECO:0007669"/>
    <property type="project" value="TreeGrafter"/>
</dbReference>
<organism evidence="6 7">
    <name type="scientific">Candidatus Egerieimonas intestinavium</name>
    <dbReference type="NCBI Taxonomy" id="2840777"/>
    <lineage>
        <taxon>Bacteria</taxon>
        <taxon>Bacillati</taxon>
        <taxon>Bacillota</taxon>
        <taxon>Clostridia</taxon>
        <taxon>Lachnospirales</taxon>
        <taxon>Lachnospiraceae</taxon>
        <taxon>Lachnospiraceae incertae sedis</taxon>
        <taxon>Candidatus Egerieimonas</taxon>
    </lineage>
</organism>
<feature type="transmembrane region" description="Helical" evidence="5">
    <location>
        <begin position="234"/>
        <end position="252"/>
    </location>
</feature>
<dbReference type="PANTHER" id="PTHR43652:SF2">
    <property type="entry name" value="BASIC AMINO ACID ANTIPORTER YFCC-RELATED"/>
    <property type="match status" value="1"/>
</dbReference>
<evidence type="ECO:0000256" key="5">
    <source>
        <dbReference type="SAM" id="Phobius"/>
    </source>
</evidence>
<feature type="transmembrane region" description="Helical" evidence="5">
    <location>
        <begin position="368"/>
        <end position="388"/>
    </location>
</feature>
<feature type="transmembrane region" description="Helical" evidence="5">
    <location>
        <begin position="408"/>
        <end position="431"/>
    </location>
</feature>
<evidence type="ECO:0000313" key="6">
    <source>
        <dbReference type="EMBL" id="HIR92719.1"/>
    </source>
</evidence>
<dbReference type="EMBL" id="DVHU01000043">
    <property type="protein sequence ID" value="HIR92719.1"/>
    <property type="molecule type" value="Genomic_DNA"/>
</dbReference>
<feature type="transmembrane region" description="Helical" evidence="5">
    <location>
        <begin position="327"/>
        <end position="348"/>
    </location>
</feature>
<evidence type="ECO:0000256" key="1">
    <source>
        <dbReference type="ARBA" id="ARBA00004141"/>
    </source>
</evidence>
<keyword evidence="2 5" id="KW-0812">Transmembrane</keyword>
<accession>A0A9D1EJH5</accession>
<dbReference type="InterPro" id="IPR051679">
    <property type="entry name" value="DASS-Related_Transporters"/>
</dbReference>
<feature type="transmembrane region" description="Helical" evidence="5">
    <location>
        <begin position="57"/>
        <end position="75"/>
    </location>
</feature>
<feature type="transmembrane region" description="Helical" evidence="5">
    <location>
        <begin position="258"/>
        <end position="277"/>
    </location>
</feature>
<feature type="transmembrane region" description="Helical" evidence="5">
    <location>
        <begin position="137"/>
        <end position="156"/>
    </location>
</feature>
<dbReference type="AlphaFoldDB" id="A0A9D1EJH5"/>
<reference evidence="6" key="2">
    <citation type="journal article" date="2021" name="PeerJ">
        <title>Extensive microbial diversity within the chicken gut microbiome revealed by metagenomics and culture.</title>
        <authorList>
            <person name="Gilroy R."/>
            <person name="Ravi A."/>
            <person name="Getino M."/>
            <person name="Pursley I."/>
            <person name="Horton D.L."/>
            <person name="Alikhan N.F."/>
            <person name="Baker D."/>
            <person name="Gharbi K."/>
            <person name="Hall N."/>
            <person name="Watson M."/>
            <person name="Adriaenssens E.M."/>
            <person name="Foster-Nyarko E."/>
            <person name="Jarju S."/>
            <person name="Secka A."/>
            <person name="Antonio M."/>
            <person name="Oren A."/>
            <person name="Chaudhuri R.R."/>
            <person name="La Ragione R."/>
            <person name="Hildebrand F."/>
            <person name="Pallen M.J."/>
        </authorList>
    </citation>
    <scope>NUCLEOTIDE SEQUENCE</scope>
    <source>
        <strain evidence="6">ChiSxjej1B13-7041</strain>
    </source>
</reference>
<proteinExistence type="predicted"/>
<comment type="subcellular location">
    <subcellularLocation>
        <location evidence="1">Membrane</location>
        <topology evidence="1">Multi-pass membrane protein</topology>
    </subcellularLocation>
</comment>
<evidence type="ECO:0000256" key="2">
    <source>
        <dbReference type="ARBA" id="ARBA00022692"/>
    </source>
</evidence>
<feature type="transmembrane region" description="Helical" evidence="5">
    <location>
        <begin position="95"/>
        <end position="125"/>
    </location>
</feature>
<sequence>MNTSLIICLVIFALTIISFIWGKLTMATTSIIAMLLLVVTGCIDAGTALSGFANTNTIVMATMFVVSAGFSRTQMVHKLSQMVGRVSKGSFTKVLAGYVLIIALLTQFIQSSMACFSIVFPLACAMCDELGFSRSKMIFPIGIVSISTVSTLPLGQNAVTYLTNNGLLESFGYTDYAFKMLDLMIARLPSLIMIILYAIFIAPKFAPEKPVIEISDVAGKSSSSQKSLSNFQEVSGYVIFFGIILLLLTQSFHNIDTWIFTTAGAALMVAFGILRPADAYSAIGLGGMVLLYVGMLALASALTATGAGEMIGNAIVGMLGGTHNGYLIGLVFFLAPFILTQVMMNVAVMNIFNPIAIVTCQTLGCNPIGPLCLVMIGSLSAFMTPMATPTVPMVMGLGGYDQKTLFKMGWLPSILMCIVNVGWVMTAFPAFP</sequence>
<name>A0A9D1EJH5_9FIRM</name>
<feature type="transmembrane region" description="Helical" evidence="5">
    <location>
        <begin position="289"/>
        <end position="307"/>
    </location>
</feature>
<evidence type="ECO:0000256" key="4">
    <source>
        <dbReference type="ARBA" id="ARBA00023136"/>
    </source>
</evidence>
<keyword evidence="3 5" id="KW-1133">Transmembrane helix</keyword>
<feature type="transmembrane region" description="Helical" evidence="5">
    <location>
        <begin position="5"/>
        <end position="24"/>
    </location>
</feature>
<evidence type="ECO:0000313" key="7">
    <source>
        <dbReference type="Proteomes" id="UP000886841"/>
    </source>
</evidence>
<protein>
    <submittedName>
        <fullName evidence="6">Anion permease</fullName>
    </submittedName>
</protein>
<gene>
    <name evidence="6" type="ORF">IAB98_04790</name>
</gene>
<dbReference type="GO" id="GO:0055085">
    <property type="term" value="P:transmembrane transport"/>
    <property type="evidence" value="ECO:0007669"/>
    <property type="project" value="InterPro"/>
</dbReference>
<comment type="caution">
    <text evidence="6">The sequence shown here is derived from an EMBL/GenBank/DDBJ whole genome shotgun (WGS) entry which is preliminary data.</text>
</comment>